<protein>
    <submittedName>
        <fullName evidence="1">Uncharacterized protein</fullName>
    </submittedName>
</protein>
<accession>A0ABR4CCK9</accession>
<dbReference type="EMBL" id="JAZHXI010000009">
    <property type="protein sequence ID" value="KAL2067665.1"/>
    <property type="molecule type" value="Genomic_DNA"/>
</dbReference>
<sequence length="133" mass="15180">MVHLTIYRGTSEAPEALPASLSYEHRWLFLQTDLKSFRLVSREFYDCAGYVTLVTELWFGLYAEDLESFKGLCRTPTLAKHVTSIVLDATPFGGRGENDRRRILANQGCARTTLNSGKFQRGWKSLRKVMGWT</sequence>
<evidence type="ECO:0000313" key="1">
    <source>
        <dbReference type="EMBL" id="KAL2067665.1"/>
    </source>
</evidence>
<reference evidence="1 2" key="1">
    <citation type="journal article" date="2024" name="Commun. Biol.">
        <title>Comparative genomic analysis of thermophilic fungi reveals convergent evolutionary adaptations and gene losses.</title>
        <authorList>
            <person name="Steindorff A.S."/>
            <person name="Aguilar-Pontes M.V."/>
            <person name="Robinson A.J."/>
            <person name="Andreopoulos B."/>
            <person name="LaButti K."/>
            <person name="Kuo A."/>
            <person name="Mondo S."/>
            <person name="Riley R."/>
            <person name="Otillar R."/>
            <person name="Haridas S."/>
            <person name="Lipzen A."/>
            <person name="Grimwood J."/>
            <person name="Schmutz J."/>
            <person name="Clum A."/>
            <person name="Reid I.D."/>
            <person name="Moisan M.C."/>
            <person name="Butler G."/>
            <person name="Nguyen T.T.M."/>
            <person name="Dewar K."/>
            <person name="Conant G."/>
            <person name="Drula E."/>
            <person name="Henrissat B."/>
            <person name="Hansel C."/>
            <person name="Singer S."/>
            <person name="Hutchinson M.I."/>
            <person name="de Vries R.P."/>
            <person name="Natvig D.O."/>
            <person name="Powell A.J."/>
            <person name="Tsang A."/>
            <person name="Grigoriev I.V."/>
        </authorList>
    </citation>
    <scope>NUCLEOTIDE SEQUENCE [LARGE SCALE GENOMIC DNA]</scope>
    <source>
        <strain evidence="1 2">CBS 494.80</strain>
    </source>
</reference>
<organism evidence="1 2">
    <name type="scientific">Oculimacula yallundae</name>
    <dbReference type="NCBI Taxonomy" id="86028"/>
    <lineage>
        <taxon>Eukaryota</taxon>
        <taxon>Fungi</taxon>
        <taxon>Dikarya</taxon>
        <taxon>Ascomycota</taxon>
        <taxon>Pezizomycotina</taxon>
        <taxon>Leotiomycetes</taxon>
        <taxon>Helotiales</taxon>
        <taxon>Ploettnerulaceae</taxon>
        <taxon>Oculimacula</taxon>
    </lineage>
</organism>
<comment type="caution">
    <text evidence="1">The sequence shown here is derived from an EMBL/GenBank/DDBJ whole genome shotgun (WGS) entry which is preliminary data.</text>
</comment>
<proteinExistence type="predicted"/>
<dbReference type="Proteomes" id="UP001595075">
    <property type="component" value="Unassembled WGS sequence"/>
</dbReference>
<evidence type="ECO:0000313" key="2">
    <source>
        <dbReference type="Proteomes" id="UP001595075"/>
    </source>
</evidence>
<gene>
    <name evidence="1" type="ORF">VTL71DRAFT_15761</name>
</gene>
<name>A0ABR4CCK9_9HELO</name>
<keyword evidence="2" id="KW-1185">Reference proteome</keyword>